<dbReference type="InterPro" id="IPR001173">
    <property type="entry name" value="Glyco_trans_2-like"/>
</dbReference>
<dbReference type="PANTHER" id="PTHR43179:SF7">
    <property type="entry name" value="RHAMNOSYLTRANSFERASE WBBL"/>
    <property type="match status" value="1"/>
</dbReference>
<accession>A0A3G9G235</accession>
<dbReference type="PANTHER" id="PTHR43179">
    <property type="entry name" value="RHAMNOSYLTRANSFERASE WBBL"/>
    <property type="match status" value="1"/>
</dbReference>
<protein>
    <submittedName>
        <fullName evidence="2">Glycosyl transferase, group 2 family protein</fullName>
    </submittedName>
</protein>
<dbReference type="Proteomes" id="UP000278756">
    <property type="component" value="Chromosome 1"/>
</dbReference>
<sequence length="695" mass="79432">MFVRAQDYLSSGFDARRRHIHISGRVFDEAWYLENNADVAGYDGSFEQHFFLHGIDEGRKARFFDSHWYYRNHKDSGLLRMDAWTHYCRFGIHENRAARFLYIHGGVERPINRNYGDWVWQFDTLNDRKVQNLHGLRLTLGLSQKFSVVAAISDSDSPELIRRVVKAIKDQIYETFEAILAVTPAARSIVEGELKGDKRFTLINTSGTEAESYSKLLEAAKTDHVAFMRSCDILDPAALVWVAYGLHERPQAQVFYADEDRMDTEDMRKDPYFKPDFNYELFLTHNMLGGFTVYRRDLIEAVGGIDPEAGDDALYDLALRVYEQRGGDAFVHIPRVLNHVRGRAVYREAQVATVNRHLKRLRKSAEVMKAPELEGYNRVRYALPKRLPKVSILIPTRDKAELLRFCLGSLLEKTSYTNYEVIIIDNGSVEPETFAYFEEVKADKRVRVIRDERPFNFSQLNNKGVAQAKGSYVCLMNNDIEILTPDWLEEMVSFAQQPDVGCVGARLWYPDDTLQHGGVLIGFFDVAGHMHKHIKRGETGYANRASLHQSLSAVTAAVLLIRKETYNAVGGLDEGLAVAFNDVDFCLRVRDAGYRNIYTPYAEMYHHESASRGAEDSPEKKAREQREIQTIKTRYGQSMRRCPAFSPNLSLTSEDMSFAFPPRVPTVEDILIDLRKRGGDVLDEKPVTSLVTINS</sequence>
<feature type="domain" description="Glycosyltransferase 2-like" evidence="1">
    <location>
        <begin position="391"/>
        <end position="515"/>
    </location>
</feature>
<evidence type="ECO:0000313" key="2">
    <source>
        <dbReference type="EMBL" id="BBF81360.1"/>
    </source>
</evidence>
<dbReference type="Gene3D" id="3.90.550.10">
    <property type="entry name" value="Spore Coat Polysaccharide Biosynthesis Protein SpsA, Chain A"/>
    <property type="match status" value="2"/>
</dbReference>
<organism evidence="2 3">
    <name type="scientific">Asticcacaulis excentricus</name>
    <dbReference type="NCBI Taxonomy" id="78587"/>
    <lineage>
        <taxon>Bacteria</taxon>
        <taxon>Pseudomonadati</taxon>
        <taxon>Pseudomonadota</taxon>
        <taxon>Alphaproteobacteria</taxon>
        <taxon>Caulobacterales</taxon>
        <taxon>Caulobacteraceae</taxon>
        <taxon>Asticcacaulis</taxon>
    </lineage>
</organism>
<evidence type="ECO:0000313" key="3">
    <source>
        <dbReference type="Proteomes" id="UP000278756"/>
    </source>
</evidence>
<gene>
    <name evidence="2" type="ORF">EM6_1958</name>
</gene>
<reference evidence="3" key="2">
    <citation type="journal article" date="2017" name="Plant Physiol. Biochem.">
        <title>Differential oxidative and antioxidative response of duckweed Lemna minor toward plant growth promoting/inhibiting bacteria.</title>
        <authorList>
            <person name="Ishizawa H."/>
            <person name="Kuroda M."/>
            <person name="Morikawa M."/>
            <person name="Ike M."/>
        </authorList>
    </citation>
    <scope>NUCLEOTIDE SEQUENCE [LARGE SCALE GENOMIC DNA]</scope>
    <source>
        <strain evidence="3">M6</strain>
    </source>
</reference>
<proteinExistence type="predicted"/>
<keyword evidence="2" id="KW-0808">Transferase</keyword>
<dbReference type="AlphaFoldDB" id="A0A3G9G235"/>
<dbReference type="InterPro" id="IPR029044">
    <property type="entry name" value="Nucleotide-diphossugar_trans"/>
</dbReference>
<reference evidence="3" key="1">
    <citation type="journal article" date="2017" name="Biotechnol. Biofuels">
        <title>Evaluation of environmental bacterial communities as a factor affecting the growth of duckweed Lemna minor.</title>
        <authorList>
            <person name="Ishizawa H."/>
            <person name="Kuroda M."/>
            <person name="Morikawa M."/>
            <person name="Ike M."/>
        </authorList>
    </citation>
    <scope>NUCLEOTIDE SEQUENCE [LARGE SCALE GENOMIC DNA]</scope>
    <source>
        <strain evidence="3">M6</strain>
    </source>
</reference>
<name>A0A3G9G235_9CAUL</name>
<dbReference type="CDD" id="cd04186">
    <property type="entry name" value="GT_2_like_c"/>
    <property type="match status" value="1"/>
</dbReference>
<dbReference type="EMBL" id="AP018827">
    <property type="protein sequence ID" value="BBF81360.1"/>
    <property type="molecule type" value="Genomic_DNA"/>
</dbReference>
<dbReference type="GO" id="GO:0016740">
    <property type="term" value="F:transferase activity"/>
    <property type="evidence" value="ECO:0007669"/>
    <property type="project" value="UniProtKB-KW"/>
</dbReference>
<dbReference type="Pfam" id="PF00535">
    <property type="entry name" value="Glycos_transf_2"/>
    <property type="match status" value="1"/>
</dbReference>
<evidence type="ECO:0000259" key="1">
    <source>
        <dbReference type="Pfam" id="PF00535"/>
    </source>
</evidence>
<dbReference type="SUPFAM" id="SSF53448">
    <property type="entry name" value="Nucleotide-diphospho-sugar transferases"/>
    <property type="match status" value="2"/>
</dbReference>